<proteinExistence type="predicted"/>
<dbReference type="Proteomes" id="UP000663193">
    <property type="component" value="Chromosome 13"/>
</dbReference>
<dbReference type="VEuPathDB" id="FungiDB:JI435_439890"/>
<dbReference type="EMBL" id="CP069035">
    <property type="protein sequence ID" value="QRD01909.1"/>
    <property type="molecule type" value="Genomic_DNA"/>
</dbReference>
<name>A0A7U2I504_PHANO</name>
<keyword evidence="2" id="KW-1185">Reference proteome</keyword>
<evidence type="ECO:0000313" key="2">
    <source>
        <dbReference type="Proteomes" id="UP000663193"/>
    </source>
</evidence>
<sequence length="57" mass="6645">MTALPRGNIATGSAFLITLFKTWRYCLNNTCANEAYTSFDNWMCDWGFMAPEYLKFF</sequence>
<dbReference type="AlphaFoldDB" id="A0A7U2I504"/>
<protein>
    <submittedName>
        <fullName evidence="1">Uncharacterized protein</fullName>
    </submittedName>
</protein>
<gene>
    <name evidence="1" type="ORF">JI435_439890</name>
</gene>
<accession>A0A7U2I504</accession>
<organism evidence="1 2">
    <name type="scientific">Phaeosphaeria nodorum (strain SN15 / ATCC MYA-4574 / FGSC 10173)</name>
    <name type="common">Glume blotch fungus</name>
    <name type="synonym">Parastagonospora nodorum</name>
    <dbReference type="NCBI Taxonomy" id="321614"/>
    <lineage>
        <taxon>Eukaryota</taxon>
        <taxon>Fungi</taxon>
        <taxon>Dikarya</taxon>
        <taxon>Ascomycota</taxon>
        <taxon>Pezizomycotina</taxon>
        <taxon>Dothideomycetes</taxon>
        <taxon>Pleosporomycetidae</taxon>
        <taxon>Pleosporales</taxon>
        <taxon>Pleosporineae</taxon>
        <taxon>Phaeosphaeriaceae</taxon>
        <taxon>Parastagonospora</taxon>
    </lineage>
</organism>
<reference evidence="2" key="1">
    <citation type="journal article" date="2021" name="BMC Genomics">
        <title>Chromosome-level genome assembly and manually-curated proteome of model necrotroph Parastagonospora nodorum Sn15 reveals a genome-wide trove of candidate effector homologs, and redundancy of virulence-related functions within an accessory chromosome.</title>
        <authorList>
            <person name="Bertazzoni S."/>
            <person name="Jones D.A.B."/>
            <person name="Phan H.T."/>
            <person name="Tan K.-C."/>
            <person name="Hane J.K."/>
        </authorList>
    </citation>
    <scope>NUCLEOTIDE SEQUENCE [LARGE SCALE GENOMIC DNA]</scope>
    <source>
        <strain evidence="2">SN15 / ATCC MYA-4574 / FGSC 10173)</strain>
    </source>
</reference>
<evidence type="ECO:0000313" key="1">
    <source>
        <dbReference type="EMBL" id="QRD01909.1"/>
    </source>
</evidence>